<gene>
    <name evidence="2" type="ORF">CCHR01_06337</name>
</gene>
<dbReference type="Proteomes" id="UP001243330">
    <property type="component" value="Unassembled WGS sequence"/>
</dbReference>
<feature type="compositionally biased region" description="Polar residues" evidence="1">
    <location>
        <begin position="10"/>
        <end position="24"/>
    </location>
</feature>
<feature type="region of interest" description="Disordered" evidence="1">
    <location>
        <begin position="1"/>
        <end position="24"/>
    </location>
</feature>
<protein>
    <submittedName>
        <fullName evidence="2">Uncharacterized protein</fullName>
    </submittedName>
</protein>
<evidence type="ECO:0000313" key="2">
    <source>
        <dbReference type="EMBL" id="KAK1851013.1"/>
    </source>
</evidence>
<comment type="caution">
    <text evidence="2">The sequence shown here is derived from an EMBL/GenBank/DDBJ whole genome shotgun (WGS) entry which is preliminary data.</text>
</comment>
<name>A0AAD9EJW0_9PEZI</name>
<dbReference type="EMBL" id="JAQOWY010000105">
    <property type="protein sequence ID" value="KAK1851013.1"/>
    <property type="molecule type" value="Genomic_DNA"/>
</dbReference>
<proteinExistence type="predicted"/>
<evidence type="ECO:0000313" key="3">
    <source>
        <dbReference type="Proteomes" id="UP001243330"/>
    </source>
</evidence>
<accession>A0AAD9EJW0</accession>
<dbReference type="AlphaFoldDB" id="A0AAD9EJW0"/>
<organism evidence="2 3">
    <name type="scientific">Colletotrichum chrysophilum</name>
    <dbReference type="NCBI Taxonomy" id="1836956"/>
    <lineage>
        <taxon>Eukaryota</taxon>
        <taxon>Fungi</taxon>
        <taxon>Dikarya</taxon>
        <taxon>Ascomycota</taxon>
        <taxon>Pezizomycotina</taxon>
        <taxon>Sordariomycetes</taxon>
        <taxon>Hypocreomycetidae</taxon>
        <taxon>Glomerellales</taxon>
        <taxon>Glomerellaceae</taxon>
        <taxon>Colletotrichum</taxon>
        <taxon>Colletotrichum gloeosporioides species complex</taxon>
    </lineage>
</organism>
<sequence>MRERARGLSPTAQRPSHDSLTLNGTSKQFSRVYISWPRPSPQLKVCSPPHPKPLGHSFLALPFTLFLQTV</sequence>
<evidence type="ECO:0000256" key="1">
    <source>
        <dbReference type="SAM" id="MobiDB-lite"/>
    </source>
</evidence>
<keyword evidence="3" id="KW-1185">Reference proteome</keyword>
<reference evidence="2" key="1">
    <citation type="submission" date="2023-01" db="EMBL/GenBank/DDBJ databases">
        <title>Colletotrichum chrysophilum M932 genome sequence.</title>
        <authorList>
            <person name="Baroncelli R."/>
        </authorList>
    </citation>
    <scope>NUCLEOTIDE SEQUENCE</scope>
    <source>
        <strain evidence="2">M932</strain>
    </source>
</reference>